<dbReference type="GO" id="GO:0005576">
    <property type="term" value="C:extracellular region"/>
    <property type="evidence" value="ECO:0007669"/>
    <property type="project" value="UniProtKB-SubCell"/>
</dbReference>
<dbReference type="PANTHER" id="PTHR11802:SF421">
    <property type="entry name" value="CARBOXYPEPTIDASE"/>
    <property type="match status" value="1"/>
</dbReference>
<evidence type="ECO:0000256" key="8">
    <source>
        <dbReference type="RuleBase" id="RU361156"/>
    </source>
</evidence>
<dbReference type="OrthoDB" id="443318at2759"/>
<dbReference type="EMBL" id="KK914387">
    <property type="protein sequence ID" value="KDP37687.1"/>
    <property type="molecule type" value="Genomic_DNA"/>
</dbReference>
<reference evidence="9 10" key="1">
    <citation type="journal article" date="2014" name="PLoS ONE">
        <title>Global Analysis of Gene Expression Profiles in Physic Nut (Jatropha curcas L.) Seedlings Exposed to Salt Stress.</title>
        <authorList>
            <person name="Zhang L."/>
            <person name="Zhang C."/>
            <person name="Wu P."/>
            <person name="Chen Y."/>
            <person name="Li M."/>
            <person name="Jiang H."/>
            <person name="Wu G."/>
        </authorList>
    </citation>
    <scope>NUCLEOTIDE SEQUENCE [LARGE SCALE GENOMIC DNA]</scope>
    <source>
        <strain evidence="10">cv. GZQX0401</strain>
        <tissue evidence="9">Young leaves</tissue>
    </source>
</reference>
<dbReference type="PROSITE" id="PS00560">
    <property type="entry name" value="CARBOXYPEPT_SER_HIS"/>
    <property type="match status" value="1"/>
</dbReference>
<keyword evidence="3" id="KW-0964">Secreted</keyword>
<evidence type="ECO:0000313" key="9">
    <source>
        <dbReference type="EMBL" id="KDP37687.1"/>
    </source>
</evidence>
<dbReference type="EC" id="3.4.16.-" evidence="8"/>
<dbReference type="PROSITE" id="PS00131">
    <property type="entry name" value="CARBOXYPEPT_SER_SER"/>
    <property type="match status" value="1"/>
</dbReference>
<evidence type="ECO:0000256" key="5">
    <source>
        <dbReference type="ARBA" id="ARBA00022670"/>
    </source>
</evidence>
<dbReference type="InterPro" id="IPR018202">
    <property type="entry name" value="Ser_caboxypep_ser_AS"/>
</dbReference>
<dbReference type="SUPFAM" id="SSF53474">
    <property type="entry name" value="alpha/beta-Hydrolases"/>
    <property type="match status" value="1"/>
</dbReference>
<evidence type="ECO:0000256" key="3">
    <source>
        <dbReference type="ARBA" id="ARBA00022525"/>
    </source>
</evidence>
<proteinExistence type="inferred from homology"/>
<dbReference type="GO" id="GO:0005773">
    <property type="term" value="C:vacuole"/>
    <property type="evidence" value="ECO:0007669"/>
    <property type="project" value="TreeGrafter"/>
</dbReference>
<evidence type="ECO:0000256" key="7">
    <source>
        <dbReference type="ARBA" id="ARBA00023180"/>
    </source>
</evidence>
<dbReference type="Proteomes" id="UP000027138">
    <property type="component" value="Unassembled WGS sequence"/>
</dbReference>
<dbReference type="Gene3D" id="3.40.50.11320">
    <property type="match status" value="1"/>
</dbReference>
<comment type="subcellular location">
    <subcellularLocation>
        <location evidence="1">Secreted</location>
    </subcellularLocation>
</comment>
<evidence type="ECO:0000256" key="4">
    <source>
        <dbReference type="ARBA" id="ARBA00022645"/>
    </source>
</evidence>
<keyword evidence="6 8" id="KW-0378">Hydrolase</keyword>
<evidence type="ECO:0000256" key="2">
    <source>
        <dbReference type="ARBA" id="ARBA00009431"/>
    </source>
</evidence>
<dbReference type="FunFam" id="3.40.50.11320:FF:000004">
    <property type="entry name" value="Carboxypeptidase"/>
    <property type="match status" value="1"/>
</dbReference>
<gene>
    <name evidence="9" type="ORF">JCGZ_06344</name>
</gene>
<sequence>MQICRASSKEDNKIVSLPGQPQVSFQQYAGYITVDEKQQRALFYYFVEAETNPASKPLVLWLNGGPGCSSVGAGAFSEHGPFRPAGGVNLTRNEYSWNKEANILYLESPAGVGFSYSANTSFYDSVNDTITAQDNLVFLQQWFEKFPDYKNRDFFITGESYAGHYVPQLANLIVQSGLKFNLKGIALGNPLLEFSTDMNSEGYYYWSHGLISDSTYQLLTSTCNMSQLWREGIRGSLSPDCEAVNDRISAEIPYEIDEYDVTSDVCVSYGQAQLKVNDHPLRARFRFSKSLQENSSKPVSSPYTQKASENIDLCVQEKTYEYLNFKNVQEALHAQLVGIAKWSSCSQVVNYDRENLEIPTIGVVGSLVSSGIRVLIYSGDQDSVIPFIGSRTLVNNLAKQLGLNATVAYRGWIEDKQVGGWTEVYGDILSFTTIRGGSHLAPFSSPKRSLALFKAFLAGKPLS</sequence>
<evidence type="ECO:0000256" key="6">
    <source>
        <dbReference type="ARBA" id="ARBA00022801"/>
    </source>
</evidence>
<dbReference type="Pfam" id="PF00450">
    <property type="entry name" value="Peptidase_S10"/>
    <property type="match status" value="1"/>
</dbReference>
<dbReference type="PRINTS" id="PR00724">
    <property type="entry name" value="CRBOXYPTASEC"/>
</dbReference>
<dbReference type="InterPro" id="IPR001563">
    <property type="entry name" value="Peptidase_S10"/>
</dbReference>
<dbReference type="AlphaFoldDB" id="A0A067KNI6"/>
<dbReference type="InterPro" id="IPR033124">
    <property type="entry name" value="Ser_caboxypep_his_AS"/>
</dbReference>
<dbReference type="Gene3D" id="6.10.250.940">
    <property type="match status" value="1"/>
</dbReference>
<protein>
    <recommendedName>
        <fullName evidence="8">Carboxypeptidase</fullName>
        <ecNumber evidence="8">3.4.16.-</ecNumber>
    </recommendedName>
</protein>
<dbReference type="InterPro" id="IPR029058">
    <property type="entry name" value="AB_hydrolase_fold"/>
</dbReference>
<dbReference type="Gene3D" id="3.40.50.1820">
    <property type="entry name" value="alpha/beta hydrolase"/>
    <property type="match status" value="1"/>
</dbReference>
<dbReference type="GO" id="GO:0006508">
    <property type="term" value="P:proteolysis"/>
    <property type="evidence" value="ECO:0007669"/>
    <property type="project" value="UniProtKB-KW"/>
</dbReference>
<dbReference type="GO" id="GO:0004185">
    <property type="term" value="F:serine-type carboxypeptidase activity"/>
    <property type="evidence" value="ECO:0007669"/>
    <property type="project" value="UniProtKB-UniRule"/>
</dbReference>
<evidence type="ECO:0000313" key="10">
    <source>
        <dbReference type="Proteomes" id="UP000027138"/>
    </source>
</evidence>
<name>A0A067KNI6_JATCU</name>
<organism evidence="9 10">
    <name type="scientific">Jatropha curcas</name>
    <name type="common">Barbados nut</name>
    <dbReference type="NCBI Taxonomy" id="180498"/>
    <lineage>
        <taxon>Eukaryota</taxon>
        <taxon>Viridiplantae</taxon>
        <taxon>Streptophyta</taxon>
        <taxon>Embryophyta</taxon>
        <taxon>Tracheophyta</taxon>
        <taxon>Spermatophyta</taxon>
        <taxon>Magnoliopsida</taxon>
        <taxon>eudicotyledons</taxon>
        <taxon>Gunneridae</taxon>
        <taxon>Pentapetalae</taxon>
        <taxon>rosids</taxon>
        <taxon>fabids</taxon>
        <taxon>Malpighiales</taxon>
        <taxon>Euphorbiaceae</taxon>
        <taxon>Crotonoideae</taxon>
        <taxon>Jatropheae</taxon>
        <taxon>Jatropha</taxon>
    </lineage>
</organism>
<comment type="similarity">
    <text evidence="2 8">Belongs to the peptidase S10 family.</text>
</comment>
<keyword evidence="4 8" id="KW-0121">Carboxypeptidase</keyword>
<accession>A0A067KNI6</accession>
<evidence type="ECO:0000256" key="1">
    <source>
        <dbReference type="ARBA" id="ARBA00004613"/>
    </source>
</evidence>
<keyword evidence="5 8" id="KW-0645">Protease</keyword>
<keyword evidence="10" id="KW-1185">Reference proteome</keyword>
<dbReference type="PANTHER" id="PTHR11802">
    <property type="entry name" value="SERINE PROTEASE FAMILY S10 SERINE CARBOXYPEPTIDASE"/>
    <property type="match status" value="1"/>
</dbReference>
<keyword evidence="7" id="KW-0325">Glycoprotein</keyword>